<organism evidence="2">
    <name type="scientific">Arundo donax</name>
    <name type="common">Giant reed</name>
    <name type="synonym">Donax arundinaceus</name>
    <dbReference type="NCBI Taxonomy" id="35708"/>
    <lineage>
        <taxon>Eukaryota</taxon>
        <taxon>Viridiplantae</taxon>
        <taxon>Streptophyta</taxon>
        <taxon>Embryophyta</taxon>
        <taxon>Tracheophyta</taxon>
        <taxon>Spermatophyta</taxon>
        <taxon>Magnoliopsida</taxon>
        <taxon>Liliopsida</taxon>
        <taxon>Poales</taxon>
        <taxon>Poaceae</taxon>
        <taxon>PACMAD clade</taxon>
        <taxon>Arundinoideae</taxon>
        <taxon>Arundineae</taxon>
        <taxon>Arundo</taxon>
    </lineage>
</organism>
<feature type="compositionally biased region" description="Basic residues" evidence="1">
    <location>
        <begin position="438"/>
        <end position="447"/>
    </location>
</feature>
<feature type="compositionally biased region" description="Polar residues" evidence="1">
    <location>
        <begin position="462"/>
        <end position="471"/>
    </location>
</feature>
<feature type="compositionally biased region" description="Basic residues" evidence="1">
    <location>
        <begin position="393"/>
        <end position="409"/>
    </location>
</feature>
<feature type="region of interest" description="Disordered" evidence="1">
    <location>
        <begin position="227"/>
        <end position="258"/>
    </location>
</feature>
<reference evidence="2" key="1">
    <citation type="submission" date="2014-09" db="EMBL/GenBank/DDBJ databases">
        <authorList>
            <person name="Magalhaes I.L.F."/>
            <person name="Oliveira U."/>
            <person name="Santos F.R."/>
            <person name="Vidigal T.H.D.A."/>
            <person name="Brescovit A.D."/>
            <person name="Santos A.J."/>
        </authorList>
    </citation>
    <scope>NUCLEOTIDE SEQUENCE</scope>
    <source>
        <tissue evidence="2">Shoot tissue taken approximately 20 cm above the soil surface</tissue>
    </source>
</reference>
<evidence type="ECO:0000256" key="1">
    <source>
        <dbReference type="SAM" id="MobiDB-lite"/>
    </source>
</evidence>
<feature type="region of interest" description="Disordered" evidence="1">
    <location>
        <begin position="353"/>
        <end position="480"/>
    </location>
</feature>
<sequence>MARPTHEYRCHDARVERLCSGAEALGGEVTALGCEADAAVLEVVFHPHVLLVVVPDHVRRHARHVRVPERQAPHRLLAPRPAPLAGHPIQELLPGHRHLRAAEHEAHLWEQLARRGHPGLRRAEARVERALEHEVRLAERGEERARLVHELALERRVGVGEEEGELRAGVHHGLPGARVVRREHGLGDGQQRGAHPDALQLNGVGYAVEVRQRLRDLDQRGVVQRRRGGAVAAEDEEAGPVAGGDAVGEAPGASLRHEGQAAPVHAEEARRHLRGGVGGVVAVVSGGRVGGDAAEEDVHGRRAAEKEGVGSQCAVGRRCVGVGERHAAGVRRRRIAGRRDGEVAPAPLAVRRRAGDGAVRRRSRRVERRRGRRQHSGAPVAEQPGELATGVEHHRHVLRRRPNGRRHGQAHIVAKPKPIRRWSRRRRRRHLLHPQWKKDRRRLRREGKKREAEEKHHRLHDTQSLSVSTPSARGLWHARM</sequence>
<reference evidence="2" key="2">
    <citation type="journal article" date="2015" name="Data Brief">
        <title>Shoot transcriptome of the giant reed, Arundo donax.</title>
        <authorList>
            <person name="Barrero R.A."/>
            <person name="Guerrero F.D."/>
            <person name="Moolhuijzen P."/>
            <person name="Goolsby J.A."/>
            <person name="Tidwell J."/>
            <person name="Bellgard S.E."/>
            <person name="Bellgard M.I."/>
        </authorList>
    </citation>
    <scope>NUCLEOTIDE SEQUENCE</scope>
    <source>
        <tissue evidence="2">Shoot tissue taken approximately 20 cm above the soil surface</tissue>
    </source>
</reference>
<evidence type="ECO:0000313" key="2">
    <source>
        <dbReference type="EMBL" id="JAD77638.1"/>
    </source>
</evidence>
<proteinExistence type="predicted"/>
<accession>A0A0A9CTA5</accession>
<protein>
    <submittedName>
        <fullName evidence="2">Uncharacterized protein</fullName>
    </submittedName>
</protein>
<feature type="compositionally biased region" description="Basic residues" evidence="1">
    <location>
        <begin position="360"/>
        <end position="375"/>
    </location>
</feature>
<dbReference type="AlphaFoldDB" id="A0A0A9CTA5"/>
<feature type="compositionally biased region" description="Basic residues" evidence="1">
    <location>
        <begin position="417"/>
        <end position="432"/>
    </location>
</feature>
<dbReference type="EMBL" id="GBRH01220257">
    <property type="protein sequence ID" value="JAD77638.1"/>
    <property type="molecule type" value="Transcribed_RNA"/>
</dbReference>
<name>A0A0A9CTA5_ARUDO</name>